<keyword evidence="3" id="KW-1185">Reference proteome</keyword>
<dbReference type="EMBL" id="CP003349">
    <property type="protein sequence ID" value="AFD08802.1"/>
    <property type="molecule type" value="Genomic_DNA"/>
</dbReference>
<dbReference type="SUPFAM" id="SSF51905">
    <property type="entry name" value="FAD/NAD(P)-binding domain"/>
    <property type="match status" value="1"/>
</dbReference>
<dbReference type="STRING" id="929556.Solca_3803"/>
<evidence type="ECO:0000313" key="3">
    <source>
        <dbReference type="Proteomes" id="UP000007590"/>
    </source>
</evidence>
<dbReference type="RefSeq" id="WP_014682025.1">
    <property type="nucleotide sequence ID" value="NC_017770.1"/>
</dbReference>
<reference evidence="2" key="1">
    <citation type="submission" date="2012-02" db="EMBL/GenBank/DDBJ databases">
        <title>The complete genome of Solitalea canadensis DSM 3403.</title>
        <authorList>
            <consortium name="US DOE Joint Genome Institute (JGI-PGF)"/>
            <person name="Lucas S."/>
            <person name="Copeland A."/>
            <person name="Lapidus A."/>
            <person name="Glavina del Rio T."/>
            <person name="Dalin E."/>
            <person name="Tice H."/>
            <person name="Bruce D."/>
            <person name="Goodwin L."/>
            <person name="Pitluck S."/>
            <person name="Peters L."/>
            <person name="Ovchinnikova G."/>
            <person name="Lu M."/>
            <person name="Kyrpides N."/>
            <person name="Mavromatis K."/>
            <person name="Ivanova N."/>
            <person name="Brettin T."/>
            <person name="Detter J.C."/>
            <person name="Han C."/>
            <person name="Larimer F."/>
            <person name="Land M."/>
            <person name="Hauser L."/>
            <person name="Markowitz V."/>
            <person name="Cheng J.-F."/>
            <person name="Hugenholtz P."/>
            <person name="Woyke T."/>
            <person name="Wu D."/>
            <person name="Spring S."/>
            <person name="Schroeder M."/>
            <person name="Kopitz M."/>
            <person name="Brambilla E."/>
            <person name="Klenk H.-P."/>
            <person name="Eisen J.A."/>
        </authorList>
    </citation>
    <scope>NUCLEOTIDE SEQUENCE</scope>
    <source>
        <strain evidence="2">DSM 3403</strain>
    </source>
</reference>
<accession>H8KKY5</accession>
<dbReference type="PANTHER" id="PTHR42923:SF17">
    <property type="entry name" value="AMINE OXIDASE DOMAIN-CONTAINING PROTEIN"/>
    <property type="match status" value="1"/>
</dbReference>
<sequence>MKQRIAIIGTGIAGMGAAYHLKDHFSITLFEQNNYVGGHTNTLTLAEDDKIVRFDTGFTVFNKVTYPNLCRLFDEIKAPVIESNVSFSVQHCESGLEYCSTGFNGLFAQRKNIFNVEYIKMLMQIDRFNKESIEDLENKQFAGYTLRQYVKEKGYGHEMLYKYLIPMSSAVWSTSANRMLDFPAVTLIRFFKNHGFLGLNTQHQWYTLQNGSHSYRDLLIKSFKENIVINKRVVGIKRQKIYERPEVVLFFEDGSVQKFDKVVFACHSDQALRILEDEATNLEYSLLRNFRYEKNIATVHTDEAVMPTNKKVWSSWNCRVESLGKTSTIYWMNKLQDVSSDVNYFVSLNDPGLINEKKIINLIEYEHPLFDLKAIAAQEQLYKLNQLSEIDGEEKTTFYCGSYFKYGFHEDAYTAGLNCANAIKVCANTAKIAKL</sequence>
<dbReference type="PANTHER" id="PTHR42923">
    <property type="entry name" value="PROTOPORPHYRINOGEN OXIDASE"/>
    <property type="match status" value="1"/>
</dbReference>
<dbReference type="InterPro" id="IPR050464">
    <property type="entry name" value="Zeta_carotene_desat/Oxidored"/>
</dbReference>
<evidence type="ECO:0000313" key="2">
    <source>
        <dbReference type="EMBL" id="AFD08802.1"/>
    </source>
</evidence>
<gene>
    <name evidence="2" type="ordered locus">Solca_3803</name>
</gene>
<dbReference type="HOGENOM" id="CLU_028123_1_0_10"/>
<feature type="domain" description="Amine oxidase" evidence="1">
    <location>
        <begin position="12"/>
        <end position="278"/>
    </location>
</feature>
<dbReference type="InterPro" id="IPR036188">
    <property type="entry name" value="FAD/NAD-bd_sf"/>
</dbReference>
<dbReference type="Proteomes" id="UP000007590">
    <property type="component" value="Chromosome"/>
</dbReference>
<protein>
    <submittedName>
        <fullName evidence="2">Putative NAD/FAD-binding protein</fullName>
    </submittedName>
</protein>
<organism evidence="2 3">
    <name type="scientific">Solitalea canadensis (strain ATCC 29591 / DSM 3403 / JCM 21819 / LMG 8368 / NBRC 15130 / NCIMB 12057 / USAM 9D)</name>
    <name type="common">Flexibacter canadensis</name>
    <dbReference type="NCBI Taxonomy" id="929556"/>
    <lineage>
        <taxon>Bacteria</taxon>
        <taxon>Pseudomonadati</taxon>
        <taxon>Bacteroidota</taxon>
        <taxon>Sphingobacteriia</taxon>
        <taxon>Sphingobacteriales</taxon>
        <taxon>Sphingobacteriaceae</taxon>
        <taxon>Solitalea</taxon>
    </lineage>
</organism>
<dbReference type="Gene3D" id="3.50.50.60">
    <property type="entry name" value="FAD/NAD(P)-binding domain"/>
    <property type="match status" value="1"/>
</dbReference>
<proteinExistence type="predicted"/>
<dbReference type="OrthoDB" id="20837at2"/>
<dbReference type="KEGG" id="scn:Solca_3803"/>
<dbReference type="Pfam" id="PF01593">
    <property type="entry name" value="Amino_oxidase"/>
    <property type="match status" value="1"/>
</dbReference>
<dbReference type="eggNOG" id="COG2907">
    <property type="taxonomic scope" value="Bacteria"/>
</dbReference>
<dbReference type="AlphaFoldDB" id="H8KKY5"/>
<evidence type="ECO:0000259" key="1">
    <source>
        <dbReference type="Pfam" id="PF01593"/>
    </source>
</evidence>
<dbReference type="InterPro" id="IPR002937">
    <property type="entry name" value="Amino_oxidase"/>
</dbReference>
<dbReference type="GO" id="GO:0016491">
    <property type="term" value="F:oxidoreductase activity"/>
    <property type="evidence" value="ECO:0007669"/>
    <property type="project" value="InterPro"/>
</dbReference>
<name>H8KKY5_SOLCM</name>